<keyword evidence="1" id="KW-0472">Membrane</keyword>
<dbReference type="Pfam" id="PF06695">
    <property type="entry name" value="Sm_multidrug_ex"/>
    <property type="match status" value="1"/>
</dbReference>
<protein>
    <submittedName>
        <fullName evidence="2">Ligand-binding protein SH3</fullName>
    </submittedName>
</protein>
<dbReference type="PANTHER" id="PTHR36007">
    <property type="entry name" value="TRANSPORT PROTEIN-RELATED"/>
    <property type="match status" value="1"/>
</dbReference>
<feature type="transmembrane region" description="Helical" evidence="1">
    <location>
        <begin position="139"/>
        <end position="158"/>
    </location>
</feature>
<name>A0A2H0YU41_9BACT</name>
<reference evidence="3" key="1">
    <citation type="submission" date="2017-09" db="EMBL/GenBank/DDBJ databases">
        <title>Depth-based differentiation of microbial function through sediment-hosted aquifers and enrichment of novel symbionts in the deep terrestrial subsurface.</title>
        <authorList>
            <person name="Probst A.J."/>
            <person name="Ladd B."/>
            <person name="Jarett J.K."/>
            <person name="Geller-Mcgrath D.E."/>
            <person name="Sieber C.M.K."/>
            <person name="Emerson J.B."/>
            <person name="Anantharaman K."/>
            <person name="Thomas B.C."/>
            <person name="Malmstrom R."/>
            <person name="Stieglmeier M."/>
            <person name="Klingl A."/>
            <person name="Woyke T."/>
            <person name="Ryan C.M."/>
            <person name="Banfield J.F."/>
        </authorList>
    </citation>
    <scope>NUCLEOTIDE SEQUENCE [LARGE SCALE GENOMIC DNA]</scope>
</reference>
<dbReference type="EMBL" id="PEXV01000010">
    <property type="protein sequence ID" value="PIS41956.1"/>
    <property type="molecule type" value="Genomic_DNA"/>
</dbReference>
<organism evidence="2 3">
    <name type="scientific">Candidatus Kerfeldbacteria bacterium CG08_land_8_20_14_0_20_42_7</name>
    <dbReference type="NCBI Taxonomy" id="2014245"/>
    <lineage>
        <taxon>Bacteria</taxon>
        <taxon>Candidatus Kerfeldiibacteriota</taxon>
    </lineage>
</organism>
<sequence length="165" mass="18039">MLHFDYANVFLSFPPEIATLLIAMLPIAELRAALPIALTVFHLPVVSALIWSIVGNLMPAILLLHILKPLAAFLEKHIQIGHRFFTWLSHRTENKFVSNKLKYGSFIALMLFVAIPLPITGAWTGALAAYLTGISFKRAVLAISLGVLIAATIVLILTEGITSIL</sequence>
<accession>A0A2H0YU41</accession>
<evidence type="ECO:0000313" key="2">
    <source>
        <dbReference type="EMBL" id="PIS41956.1"/>
    </source>
</evidence>
<evidence type="ECO:0000256" key="1">
    <source>
        <dbReference type="SAM" id="Phobius"/>
    </source>
</evidence>
<gene>
    <name evidence="2" type="ORF">COT25_00280</name>
</gene>
<dbReference type="InterPro" id="IPR009577">
    <property type="entry name" value="Sm_multidrug_ex"/>
</dbReference>
<keyword evidence="1" id="KW-1133">Transmembrane helix</keyword>
<feature type="transmembrane region" description="Helical" evidence="1">
    <location>
        <begin position="40"/>
        <end position="67"/>
    </location>
</feature>
<evidence type="ECO:0000313" key="3">
    <source>
        <dbReference type="Proteomes" id="UP000228711"/>
    </source>
</evidence>
<keyword evidence="1" id="KW-0812">Transmembrane</keyword>
<proteinExistence type="predicted"/>
<dbReference type="PANTHER" id="PTHR36007:SF2">
    <property type="entry name" value="TRANSPORT PROTEIN-RELATED"/>
    <property type="match status" value="1"/>
</dbReference>
<dbReference type="AlphaFoldDB" id="A0A2H0YU41"/>
<comment type="caution">
    <text evidence="2">The sequence shown here is derived from an EMBL/GenBank/DDBJ whole genome shotgun (WGS) entry which is preliminary data.</text>
</comment>
<feature type="transmembrane region" description="Helical" evidence="1">
    <location>
        <begin position="106"/>
        <end position="132"/>
    </location>
</feature>
<dbReference type="Proteomes" id="UP000228711">
    <property type="component" value="Unassembled WGS sequence"/>
</dbReference>
<feature type="transmembrane region" description="Helical" evidence="1">
    <location>
        <begin position="6"/>
        <end position="28"/>
    </location>
</feature>